<protein>
    <submittedName>
        <fullName evidence="4">HlyD family efflux transporter periplasmic adaptor subunit</fullName>
    </submittedName>
</protein>
<organism evidence="4 5">
    <name type="scientific">Neiella litorisoli</name>
    <dbReference type="NCBI Taxonomy" id="2771431"/>
    <lineage>
        <taxon>Bacteria</taxon>
        <taxon>Pseudomonadati</taxon>
        <taxon>Pseudomonadota</taxon>
        <taxon>Gammaproteobacteria</taxon>
        <taxon>Alteromonadales</taxon>
        <taxon>Echinimonadaceae</taxon>
        <taxon>Neiella</taxon>
    </lineage>
</organism>
<accession>A0A8J6UQ17</accession>
<gene>
    <name evidence="4" type="ORF">IC617_11385</name>
</gene>
<sequence length="419" mass="46968">MPELQSKSLFRKQALAHQKDRLTGDVIVSQPLSFSALTLFILLLLAISVVFLALGEYTRKEVVKGYLVPDMGVLKTYAPRMGKVTKLHVNEGDRVRKGDPLITLVSEQSLLTGDDAGQERLGQIMQQIAVLELQQQELHALHGEQLDELTATKAFLQQELVELKQQQTALEARETLFRSQLDDIERVFRAGHVTKSDFVQHKQRVLAAQQESQQLRALVVKSRLALKKIDYKLLQAPFEFNNRQLELQRQIAALKHQSLTEETNHRLVLRAAANGTVSSIQVKEGESLVATMPLISVLPDDATLHAELWLPTRAAGFVGEGQAARIRFDAFPHQRFGVASGELAVISKSIVSPEEAKLPVRLQEPVYRVIVELDEQYIVGYGKSLPLQAGMMLEADIVLDTRNLLDWLLDPLYSLRGRV</sequence>
<reference evidence="4" key="1">
    <citation type="submission" date="2020-09" db="EMBL/GenBank/DDBJ databases">
        <title>A novel bacterium of genus Neiella, isolated from South China Sea.</title>
        <authorList>
            <person name="Huang H."/>
            <person name="Mo K."/>
            <person name="Hu Y."/>
        </authorList>
    </citation>
    <scope>NUCLEOTIDE SEQUENCE</scope>
    <source>
        <strain evidence="4">HB171785</strain>
    </source>
</reference>
<feature type="coiled-coil region" evidence="1">
    <location>
        <begin position="146"/>
        <end position="173"/>
    </location>
</feature>
<feature type="domain" description="AprE-like beta-barrel" evidence="3">
    <location>
        <begin position="307"/>
        <end position="398"/>
    </location>
</feature>
<keyword evidence="2" id="KW-1133">Transmembrane helix</keyword>
<feature type="transmembrane region" description="Helical" evidence="2">
    <location>
        <begin position="32"/>
        <end position="54"/>
    </location>
</feature>
<evidence type="ECO:0000256" key="2">
    <source>
        <dbReference type="SAM" id="Phobius"/>
    </source>
</evidence>
<evidence type="ECO:0000259" key="3">
    <source>
        <dbReference type="Pfam" id="PF26002"/>
    </source>
</evidence>
<dbReference type="Pfam" id="PF26002">
    <property type="entry name" value="Beta-barrel_AprE"/>
    <property type="match status" value="1"/>
</dbReference>
<evidence type="ECO:0000313" key="4">
    <source>
        <dbReference type="EMBL" id="MBD1390032.1"/>
    </source>
</evidence>
<proteinExistence type="predicted"/>
<dbReference type="InterPro" id="IPR011053">
    <property type="entry name" value="Single_hybrid_motif"/>
</dbReference>
<dbReference type="PANTHER" id="PTHR30386">
    <property type="entry name" value="MEMBRANE FUSION SUBUNIT OF EMRAB-TOLC MULTIDRUG EFFLUX PUMP"/>
    <property type="match status" value="1"/>
</dbReference>
<dbReference type="InterPro" id="IPR050739">
    <property type="entry name" value="MFP"/>
</dbReference>
<dbReference type="RefSeq" id="WP_191145122.1">
    <property type="nucleotide sequence ID" value="NZ_JACXAF010000014.1"/>
</dbReference>
<dbReference type="Gene3D" id="2.40.50.100">
    <property type="match status" value="1"/>
</dbReference>
<keyword evidence="2" id="KW-0812">Transmembrane</keyword>
<evidence type="ECO:0000313" key="5">
    <source>
        <dbReference type="Proteomes" id="UP000638014"/>
    </source>
</evidence>
<keyword evidence="1" id="KW-0175">Coiled coil</keyword>
<dbReference type="EMBL" id="JACXAF010000014">
    <property type="protein sequence ID" value="MBD1390032.1"/>
    <property type="molecule type" value="Genomic_DNA"/>
</dbReference>
<dbReference type="Proteomes" id="UP000638014">
    <property type="component" value="Unassembled WGS sequence"/>
</dbReference>
<dbReference type="PANTHER" id="PTHR30386:SF28">
    <property type="entry name" value="EXPORTED PROTEIN"/>
    <property type="match status" value="1"/>
</dbReference>
<dbReference type="PRINTS" id="PR01490">
    <property type="entry name" value="RTXTOXIND"/>
</dbReference>
<dbReference type="AlphaFoldDB" id="A0A8J6UQ17"/>
<dbReference type="InterPro" id="IPR058982">
    <property type="entry name" value="Beta-barrel_AprE"/>
</dbReference>
<dbReference type="Gene3D" id="2.40.30.170">
    <property type="match status" value="1"/>
</dbReference>
<comment type="caution">
    <text evidence="4">The sequence shown here is derived from an EMBL/GenBank/DDBJ whole genome shotgun (WGS) entry which is preliminary data.</text>
</comment>
<keyword evidence="2" id="KW-0472">Membrane</keyword>
<keyword evidence="5" id="KW-1185">Reference proteome</keyword>
<evidence type="ECO:0000256" key="1">
    <source>
        <dbReference type="SAM" id="Coils"/>
    </source>
</evidence>
<name>A0A8J6UQ17_9GAMM</name>
<dbReference type="SUPFAM" id="SSF51230">
    <property type="entry name" value="Single hybrid motif"/>
    <property type="match status" value="1"/>
</dbReference>